<accession>A0A401RGG9</accession>
<evidence type="ECO:0000256" key="1">
    <source>
        <dbReference type="SAM" id="MobiDB-lite"/>
    </source>
</evidence>
<dbReference type="Proteomes" id="UP000287033">
    <property type="component" value="Unassembled WGS sequence"/>
</dbReference>
<feature type="non-terminal residue" evidence="2">
    <location>
        <position position="1"/>
    </location>
</feature>
<comment type="caution">
    <text evidence="2">The sequence shown here is derived from an EMBL/GenBank/DDBJ whole genome shotgun (WGS) entry which is preliminary data.</text>
</comment>
<evidence type="ECO:0000313" key="2">
    <source>
        <dbReference type="EMBL" id="GCC17258.1"/>
    </source>
</evidence>
<keyword evidence="3" id="KW-1185">Reference proteome</keyword>
<dbReference type="AlphaFoldDB" id="A0A401RGG9"/>
<sequence length="44" mass="4688">LGGRERGKACSLVSNRNESREGADSARLGSVIRMKTFRSSPGGH</sequence>
<feature type="region of interest" description="Disordered" evidence="1">
    <location>
        <begin position="1"/>
        <end position="44"/>
    </location>
</feature>
<organism evidence="2 3">
    <name type="scientific">Chiloscyllium punctatum</name>
    <name type="common">Brownbanded bambooshark</name>
    <name type="synonym">Hemiscyllium punctatum</name>
    <dbReference type="NCBI Taxonomy" id="137246"/>
    <lineage>
        <taxon>Eukaryota</taxon>
        <taxon>Metazoa</taxon>
        <taxon>Chordata</taxon>
        <taxon>Craniata</taxon>
        <taxon>Vertebrata</taxon>
        <taxon>Chondrichthyes</taxon>
        <taxon>Elasmobranchii</taxon>
        <taxon>Galeomorphii</taxon>
        <taxon>Galeoidea</taxon>
        <taxon>Orectolobiformes</taxon>
        <taxon>Hemiscylliidae</taxon>
        <taxon>Chiloscyllium</taxon>
    </lineage>
</organism>
<name>A0A401RGG9_CHIPU</name>
<dbReference type="EMBL" id="BEZZ01002672">
    <property type="protein sequence ID" value="GCC17258.1"/>
    <property type="molecule type" value="Genomic_DNA"/>
</dbReference>
<protein>
    <submittedName>
        <fullName evidence="2">Uncharacterized protein</fullName>
    </submittedName>
</protein>
<proteinExistence type="predicted"/>
<gene>
    <name evidence="2" type="ORF">chiPu_0020515</name>
</gene>
<evidence type="ECO:0000313" key="3">
    <source>
        <dbReference type="Proteomes" id="UP000287033"/>
    </source>
</evidence>
<reference evidence="2 3" key="1">
    <citation type="journal article" date="2018" name="Nat. Ecol. Evol.">
        <title>Shark genomes provide insights into elasmobranch evolution and the origin of vertebrates.</title>
        <authorList>
            <person name="Hara Y"/>
            <person name="Yamaguchi K"/>
            <person name="Onimaru K"/>
            <person name="Kadota M"/>
            <person name="Koyanagi M"/>
            <person name="Keeley SD"/>
            <person name="Tatsumi K"/>
            <person name="Tanaka K"/>
            <person name="Motone F"/>
            <person name="Kageyama Y"/>
            <person name="Nozu R"/>
            <person name="Adachi N"/>
            <person name="Nishimura O"/>
            <person name="Nakagawa R"/>
            <person name="Tanegashima C"/>
            <person name="Kiyatake I"/>
            <person name="Matsumoto R"/>
            <person name="Murakumo K"/>
            <person name="Nishida K"/>
            <person name="Terakita A"/>
            <person name="Kuratani S"/>
            <person name="Sato K"/>
            <person name="Hyodo S Kuraku.S."/>
        </authorList>
    </citation>
    <scope>NUCLEOTIDE SEQUENCE [LARGE SCALE GENOMIC DNA]</scope>
</reference>